<dbReference type="GO" id="GO:0003700">
    <property type="term" value="F:DNA-binding transcription factor activity"/>
    <property type="evidence" value="ECO:0007669"/>
    <property type="project" value="InterPro"/>
</dbReference>
<dbReference type="InterPro" id="IPR010213">
    <property type="entry name" value="TF_NusA"/>
</dbReference>
<dbReference type="Gene3D" id="3.30.1480.10">
    <property type="entry name" value="NusA, N-terminal domain"/>
    <property type="match status" value="1"/>
</dbReference>
<dbReference type="PANTHER" id="PTHR22648">
    <property type="entry name" value="TRANSCRIPTION TERMINATION FACTOR NUSA"/>
    <property type="match status" value="1"/>
</dbReference>
<evidence type="ECO:0000256" key="7">
    <source>
        <dbReference type="HAMAP-Rule" id="MF_00945"/>
    </source>
</evidence>
<keyword evidence="4 7" id="KW-0694">RNA-binding</keyword>
<evidence type="ECO:0000256" key="2">
    <source>
        <dbReference type="ARBA" id="ARBA00022490"/>
    </source>
</evidence>
<dbReference type="Pfam" id="PF08529">
    <property type="entry name" value="NusA_N"/>
    <property type="match status" value="1"/>
</dbReference>
<dbReference type="InterPro" id="IPR012340">
    <property type="entry name" value="NA-bd_OB-fold"/>
</dbReference>
<dbReference type="CDD" id="cd04455">
    <property type="entry name" value="S1_NusA"/>
    <property type="match status" value="1"/>
</dbReference>
<dbReference type="SUPFAM" id="SSF50249">
    <property type="entry name" value="Nucleic acid-binding proteins"/>
    <property type="match status" value="1"/>
</dbReference>
<comment type="function">
    <text evidence="7">Participates in both transcription termination and antitermination.</text>
</comment>
<evidence type="ECO:0000256" key="1">
    <source>
        <dbReference type="ARBA" id="ARBA00022472"/>
    </source>
</evidence>
<dbReference type="GO" id="GO:0003723">
    <property type="term" value="F:RNA binding"/>
    <property type="evidence" value="ECO:0007669"/>
    <property type="project" value="UniProtKB-UniRule"/>
</dbReference>
<reference evidence="9 10" key="1">
    <citation type="submission" date="2019-03" db="EMBL/GenBank/DDBJ databases">
        <title>Draft genome sequences of two Veillonella tobetsuensis clinical isolates from intraoperative bronchial fluids of elderly patients with pulmonary carcinoma.</title>
        <authorList>
            <person name="Akiyama T."/>
        </authorList>
    </citation>
    <scope>NUCLEOTIDE SEQUENCE [LARGE SCALE GENOMIC DNA]</scope>
    <source>
        <strain evidence="9 10">PAGU 1578</strain>
    </source>
</reference>
<dbReference type="Proteomes" id="UP000300381">
    <property type="component" value="Unassembled WGS sequence"/>
</dbReference>
<keyword evidence="3 7" id="KW-0889">Transcription antitermination</keyword>
<comment type="subunit">
    <text evidence="7">Monomer. Binds directly to the core enzyme of the DNA-dependent RNA polymerase and to nascent RNA.</text>
</comment>
<keyword evidence="2 7" id="KW-0963">Cytoplasm</keyword>
<dbReference type="InterPro" id="IPR036555">
    <property type="entry name" value="NusA_N_sf"/>
</dbReference>
<dbReference type="CDD" id="cd02134">
    <property type="entry name" value="KH-II_NusA_rpt1"/>
    <property type="match status" value="1"/>
</dbReference>
<keyword evidence="5 7" id="KW-0805">Transcription regulation</keyword>
<dbReference type="PROSITE" id="PS50126">
    <property type="entry name" value="S1"/>
    <property type="match status" value="1"/>
</dbReference>
<evidence type="ECO:0000256" key="4">
    <source>
        <dbReference type="ARBA" id="ARBA00022884"/>
    </source>
</evidence>
<dbReference type="InterPro" id="IPR009019">
    <property type="entry name" value="KH_sf_prok-type"/>
</dbReference>
<dbReference type="FunFam" id="3.30.1480.10:FF:000002">
    <property type="entry name" value="Transcription termination/antitermination protein NusA"/>
    <property type="match status" value="1"/>
</dbReference>
<dbReference type="InterPro" id="IPR015946">
    <property type="entry name" value="KH_dom-like_a/b"/>
</dbReference>
<dbReference type="Gene3D" id="2.40.50.140">
    <property type="entry name" value="Nucleic acid-binding proteins"/>
    <property type="match status" value="1"/>
</dbReference>
<evidence type="ECO:0000313" key="9">
    <source>
        <dbReference type="EMBL" id="GCL66757.1"/>
    </source>
</evidence>
<dbReference type="Gene3D" id="3.30.300.20">
    <property type="match status" value="2"/>
</dbReference>
<dbReference type="Pfam" id="PF26594">
    <property type="entry name" value="KH_NusA_2nd"/>
    <property type="match status" value="1"/>
</dbReference>
<dbReference type="SUPFAM" id="SSF69705">
    <property type="entry name" value="Transcription factor NusA, N-terminal domain"/>
    <property type="match status" value="1"/>
</dbReference>
<comment type="caution">
    <text evidence="9">The sequence shown here is derived from an EMBL/GenBank/DDBJ whole genome shotgun (WGS) entry which is preliminary data.</text>
</comment>
<feature type="domain" description="S1 motif" evidence="8">
    <location>
        <begin position="135"/>
        <end position="199"/>
    </location>
</feature>
<dbReference type="InterPro" id="IPR013735">
    <property type="entry name" value="TF_NusA_N"/>
</dbReference>
<dbReference type="Pfam" id="PF00575">
    <property type="entry name" value="S1"/>
    <property type="match status" value="1"/>
</dbReference>
<dbReference type="InterPro" id="IPR030842">
    <property type="entry name" value="TF_NusA_bacterial"/>
</dbReference>
<dbReference type="GO" id="GO:0006353">
    <property type="term" value="P:DNA-templated transcription termination"/>
    <property type="evidence" value="ECO:0007669"/>
    <property type="project" value="UniProtKB-UniRule"/>
</dbReference>
<comment type="subcellular location">
    <subcellularLocation>
        <location evidence="7">Cytoplasm</location>
    </subcellularLocation>
</comment>
<dbReference type="EMBL" id="BJCQ01000008">
    <property type="protein sequence ID" value="GCL66757.1"/>
    <property type="molecule type" value="Genomic_DNA"/>
</dbReference>
<keyword evidence="6 7" id="KW-0804">Transcription</keyword>
<dbReference type="FunFam" id="3.30.300.20:FF:000002">
    <property type="entry name" value="Transcription termination/antitermination protein NusA"/>
    <property type="match status" value="1"/>
</dbReference>
<evidence type="ECO:0000256" key="6">
    <source>
        <dbReference type="ARBA" id="ARBA00023163"/>
    </source>
</evidence>
<dbReference type="SUPFAM" id="SSF54814">
    <property type="entry name" value="Prokaryotic type KH domain (KH-domain type II)"/>
    <property type="match status" value="2"/>
</dbReference>
<dbReference type="GO" id="GO:0031564">
    <property type="term" value="P:transcription antitermination"/>
    <property type="evidence" value="ECO:0007669"/>
    <property type="project" value="UniProtKB-UniRule"/>
</dbReference>
<dbReference type="AlphaFoldDB" id="A0A480B390"/>
<dbReference type="Pfam" id="PF13184">
    <property type="entry name" value="KH_NusA_1st"/>
    <property type="match status" value="1"/>
</dbReference>
<dbReference type="CDD" id="cd22529">
    <property type="entry name" value="KH-II_NusA_rpt2"/>
    <property type="match status" value="1"/>
</dbReference>
<name>A0A480B390_9FIRM</name>
<dbReference type="InterPro" id="IPR058582">
    <property type="entry name" value="KH_NusA_2nd"/>
</dbReference>
<keyword evidence="1 7" id="KW-0806">Transcription termination</keyword>
<evidence type="ECO:0000256" key="5">
    <source>
        <dbReference type="ARBA" id="ARBA00023015"/>
    </source>
</evidence>
<dbReference type="FunFam" id="2.40.50.140:FF:000058">
    <property type="entry name" value="Transcription termination/antitermination protein NusA"/>
    <property type="match status" value="1"/>
</dbReference>
<dbReference type="InterPro" id="IPR003029">
    <property type="entry name" value="S1_domain"/>
</dbReference>
<evidence type="ECO:0000256" key="3">
    <source>
        <dbReference type="ARBA" id="ARBA00022814"/>
    </source>
</evidence>
<proteinExistence type="inferred from homology"/>
<dbReference type="GO" id="GO:0005829">
    <property type="term" value="C:cytosol"/>
    <property type="evidence" value="ECO:0007669"/>
    <property type="project" value="TreeGrafter"/>
</dbReference>
<dbReference type="FunFam" id="3.30.300.20:FF:000005">
    <property type="entry name" value="Transcription termination/antitermination protein NusA"/>
    <property type="match status" value="1"/>
</dbReference>
<dbReference type="InterPro" id="IPR025249">
    <property type="entry name" value="TF_NusA_KH_1st"/>
</dbReference>
<dbReference type="NCBIfam" id="TIGR01953">
    <property type="entry name" value="NusA"/>
    <property type="match status" value="1"/>
</dbReference>
<dbReference type="SMART" id="SM00316">
    <property type="entry name" value="S1"/>
    <property type="match status" value="1"/>
</dbReference>
<dbReference type="PANTHER" id="PTHR22648:SF0">
    <property type="entry name" value="TRANSCRIPTION TERMINATION_ANTITERMINATION PROTEIN NUSA"/>
    <property type="match status" value="1"/>
</dbReference>
<comment type="similarity">
    <text evidence="7">Belongs to the NusA family.</text>
</comment>
<protein>
    <recommendedName>
        <fullName evidence="7">Transcription termination/antitermination protein NusA</fullName>
    </recommendedName>
</protein>
<dbReference type="RefSeq" id="WP_137660382.1">
    <property type="nucleotide sequence ID" value="NZ_BJCQ01000008.1"/>
</dbReference>
<dbReference type="HAMAP" id="MF_00945_B">
    <property type="entry name" value="NusA_B"/>
    <property type="match status" value="1"/>
</dbReference>
<organism evidence="9 10">
    <name type="scientific">Veillonella tobetsuensis</name>
    <dbReference type="NCBI Taxonomy" id="1110546"/>
    <lineage>
        <taxon>Bacteria</taxon>
        <taxon>Bacillati</taxon>
        <taxon>Bacillota</taxon>
        <taxon>Negativicutes</taxon>
        <taxon>Veillonellales</taxon>
        <taxon>Veillonellaceae</taxon>
        <taxon>Veillonella</taxon>
    </lineage>
</organism>
<evidence type="ECO:0000259" key="8">
    <source>
        <dbReference type="PROSITE" id="PS50126"/>
    </source>
</evidence>
<accession>A0A480B390</accession>
<evidence type="ECO:0000313" key="10">
    <source>
        <dbReference type="Proteomes" id="UP000300381"/>
    </source>
</evidence>
<gene>
    <name evidence="7 9" type="primary">nusA</name>
    <name evidence="9" type="ORF">PAGU1578_03780</name>
</gene>
<sequence>MSQELIQAVMVLTKQKGFAPEVIFESLEAALLQAYRKEPHSNPDAYVELNRETGAYKVMAKKQVVETVEFPETEISLLDARKKDKRYEIGDIVEADVTPANFGRSAAHTAKQMLIQRLKEAERSVVYEEYYSREGDIITGVITRVEGKNVYINLGKTEAILPPTEQIATETYHEGNRIKCYIVEVKKTTKGPQIMISRTHPGLLKRLFELEVPEIYEGVVELKSVAREPGMRSKIAVYSRDESIDPVGACVGPKGQRVQHIVDELHDEKIDIVKWDEDPAIYIANSLSPAKVISVDVSEEEKASYVVVPDYQLSLAIGKAGQNARLAAKLTNWKIDIKSETQAAENPFTGFTSTEAAESED</sequence>